<evidence type="ECO:0008006" key="3">
    <source>
        <dbReference type="Google" id="ProtNLM"/>
    </source>
</evidence>
<dbReference type="EMBL" id="ASPP01033795">
    <property type="protein sequence ID" value="ETO03268.1"/>
    <property type="molecule type" value="Genomic_DNA"/>
</dbReference>
<proteinExistence type="predicted"/>
<evidence type="ECO:0000313" key="2">
    <source>
        <dbReference type="Proteomes" id="UP000023152"/>
    </source>
</evidence>
<protein>
    <recommendedName>
        <fullName evidence="3">Kelch motif family protein</fullName>
    </recommendedName>
</protein>
<dbReference type="Gene3D" id="2.120.10.80">
    <property type="entry name" value="Kelch-type beta propeller"/>
    <property type="match status" value="1"/>
</dbReference>
<dbReference type="SUPFAM" id="SSF117281">
    <property type="entry name" value="Kelch motif"/>
    <property type="match status" value="1"/>
</dbReference>
<name>X6LMV1_RETFI</name>
<accession>X6LMV1</accession>
<evidence type="ECO:0000313" key="1">
    <source>
        <dbReference type="EMBL" id="ETO03268.1"/>
    </source>
</evidence>
<reference evidence="1 2" key="1">
    <citation type="journal article" date="2013" name="Curr. Biol.">
        <title>The Genome of the Foraminiferan Reticulomyxa filosa.</title>
        <authorList>
            <person name="Glockner G."/>
            <person name="Hulsmann N."/>
            <person name="Schleicher M."/>
            <person name="Noegel A.A."/>
            <person name="Eichinger L."/>
            <person name="Gallinger C."/>
            <person name="Pawlowski J."/>
            <person name="Sierra R."/>
            <person name="Euteneuer U."/>
            <person name="Pillet L."/>
            <person name="Moustafa A."/>
            <person name="Platzer M."/>
            <person name="Groth M."/>
            <person name="Szafranski K."/>
            <person name="Schliwa M."/>
        </authorList>
    </citation>
    <scope>NUCLEOTIDE SEQUENCE [LARGE SCALE GENOMIC DNA]</scope>
</reference>
<dbReference type="Proteomes" id="UP000023152">
    <property type="component" value="Unassembled WGS sequence"/>
</dbReference>
<sequence>MMKPNKQNYQMLLFCGNTGLSIKYDEDNSIFQFNKLPVCKDIASFNYYAYVCTNDIILFFGGYDNCICSKSVHEYSIQKYKWTTFQNTLLSTLYLCVATLNEEDSHIHIIGGRDDKDMELPTHIKTKVRAWDSSYLVIICLFMIYLS</sequence>
<dbReference type="AlphaFoldDB" id="X6LMV1"/>
<dbReference type="InterPro" id="IPR015915">
    <property type="entry name" value="Kelch-typ_b-propeller"/>
</dbReference>
<gene>
    <name evidence="1" type="ORF">RFI_34142</name>
</gene>
<keyword evidence="2" id="KW-1185">Reference proteome</keyword>
<comment type="caution">
    <text evidence="1">The sequence shown here is derived from an EMBL/GenBank/DDBJ whole genome shotgun (WGS) entry which is preliminary data.</text>
</comment>
<organism evidence="1 2">
    <name type="scientific">Reticulomyxa filosa</name>
    <dbReference type="NCBI Taxonomy" id="46433"/>
    <lineage>
        <taxon>Eukaryota</taxon>
        <taxon>Sar</taxon>
        <taxon>Rhizaria</taxon>
        <taxon>Retaria</taxon>
        <taxon>Foraminifera</taxon>
        <taxon>Monothalamids</taxon>
        <taxon>Reticulomyxidae</taxon>
        <taxon>Reticulomyxa</taxon>
    </lineage>
</organism>